<feature type="region of interest" description="Disordered" evidence="1">
    <location>
        <begin position="63"/>
        <end position="88"/>
    </location>
</feature>
<evidence type="ECO:0000256" key="1">
    <source>
        <dbReference type="SAM" id="MobiDB-lite"/>
    </source>
</evidence>
<sequence>MSAGDVYLQIVEDDKGRPIMHFNGREFGVLEEPRIEFNSVPYGIYGRARADISVSIRAVLIEPEPTPPPKPKRTWASAMGLRKPRGNR</sequence>
<evidence type="ECO:0000313" key="2">
    <source>
        <dbReference type="EMBL" id="AIY32202.1"/>
    </source>
</evidence>
<reference evidence="2 3" key="1">
    <citation type="submission" date="2014-10" db="EMBL/GenBank/DDBJ databases">
        <authorList>
            <person name="Barber J.R."/>
            <person name="Boucher C.J."/>
            <person name="Butela K.A."/>
            <person name="Escareno D."/>
            <person name="Ferguson C.L."/>
            <person name="Helster A.R."/>
            <person name="Houser L.C."/>
            <person name="Mangery P."/>
            <person name="Pikula S.M."/>
            <person name="Robinson T.S."/>
            <person name="Sokol S.L."/>
            <person name="Sticha J."/>
            <person name="Suresh M.H."/>
            <person name="Anders K.R."/>
            <person name="Braun M.A."/>
            <person name="Delesalle V.A."/>
            <person name="Hughes L.E."/>
            <person name="Ware V.C."/>
            <person name="Bradley K.W."/>
            <person name="Barker L.P."/>
            <person name="Asai D.J."/>
            <person name="Bowman C.A."/>
            <person name="Russell D.A."/>
            <person name="Pope W.H."/>
            <person name="Jacobs-Sera D."/>
            <person name="Hendrix R.W."/>
            <person name="Hatfull G.F."/>
        </authorList>
    </citation>
    <scope>NUCLEOTIDE SEQUENCE [LARGE SCALE GENOMIC DNA]</scope>
</reference>
<dbReference type="Proteomes" id="UP000030728">
    <property type="component" value="Segment"/>
</dbReference>
<organism evidence="2 3">
    <name type="scientific">Mycobacterium phage HamSlice</name>
    <dbReference type="NCBI Taxonomy" id="1567483"/>
    <lineage>
        <taxon>Viruses</taxon>
        <taxon>Duplodnaviria</taxon>
        <taxon>Heunggongvirae</taxon>
        <taxon>Uroviricota</taxon>
        <taxon>Caudoviricetes</taxon>
        <taxon>Backyardiganvirus</taxon>
        <taxon>Backyardiganvirus peaches</taxon>
    </lineage>
</organism>
<gene>
    <name evidence="2" type="ORF">PBI_HAMSLICE_37</name>
</gene>
<dbReference type="EMBL" id="KP057620">
    <property type="protein sequence ID" value="AIY32202.1"/>
    <property type="molecule type" value="Genomic_DNA"/>
</dbReference>
<proteinExistence type="predicted"/>
<protein>
    <submittedName>
        <fullName evidence="2">Uncharacterized protein</fullName>
    </submittedName>
</protein>
<name>A0A0A1ELA8_9CAUD</name>
<evidence type="ECO:0000313" key="3">
    <source>
        <dbReference type="Proteomes" id="UP000030728"/>
    </source>
</evidence>
<accession>A0A0A1ELA8</accession>